<evidence type="ECO:0000256" key="4">
    <source>
        <dbReference type="ARBA" id="ARBA00022692"/>
    </source>
</evidence>
<comment type="subcellular location">
    <subcellularLocation>
        <location evidence="16">Postsynaptic cell membrane</location>
        <topology evidence="16">Multi-pass membrane protein</topology>
    </subcellularLocation>
</comment>
<dbReference type="GeneTree" id="ENSGT00940000155783"/>
<keyword evidence="2" id="KW-1003">Cell membrane</keyword>
<keyword evidence="15" id="KW-0628">Postsynaptic cell membrane</keyword>
<keyword evidence="12" id="KW-0675">Receptor</keyword>
<dbReference type="PROSITE" id="PS00981">
    <property type="entry name" value="G_PROTEIN_RECEP_F3_3"/>
    <property type="match status" value="1"/>
</dbReference>
<evidence type="ECO:0000313" key="21">
    <source>
        <dbReference type="Proteomes" id="UP001108240"/>
    </source>
</evidence>
<keyword evidence="4 17" id="KW-0812">Transmembrane</keyword>
<keyword evidence="8" id="KW-0297">G-protein coupled receptor</keyword>
<feature type="transmembrane region" description="Helical" evidence="17">
    <location>
        <begin position="594"/>
        <end position="615"/>
    </location>
</feature>
<comment type="similarity">
    <text evidence="1">Belongs to the G-protein coupled receptor 3 family. GABA-B receptor subfamily.</text>
</comment>
<evidence type="ECO:0000256" key="5">
    <source>
        <dbReference type="ARBA" id="ARBA00022729"/>
    </source>
</evidence>
<evidence type="ECO:0000256" key="7">
    <source>
        <dbReference type="ARBA" id="ARBA00023018"/>
    </source>
</evidence>
<dbReference type="PANTHER" id="PTHR10519">
    <property type="entry name" value="GABA-B RECEPTOR"/>
    <property type="match status" value="1"/>
</dbReference>
<dbReference type="GO" id="GO:0007214">
    <property type="term" value="P:gamma-aminobutyric acid signaling pathway"/>
    <property type="evidence" value="ECO:0007669"/>
    <property type="project" value="TreeGrafter"/>
</dbReference>
<dbReference type="Gene3D" id="3.40.50.2300">
    <property type="match status" value="2"/>
</dbReference>
<dbReference type="InterPro" id="IPR002455">
    <property type="entry name" value="GPCR3_GABA-B"/>
</dbReference>
<evidence type="ECO:0000256" key="14">
    <source>
        <dbReference type="ARBA" id="ARBA00023224"/>
    </source>
</evidence>
<keyword evidence="11" id="KW-1015">Disulfide bond</keyword>
<proteinExistence type="inferred from homology"/>
<dbReference type="Proteomes" id="UP001108240">
    <property type="component" value="Unplaced"/>
</dbReference>
<evidence type="ECO:0000256" key="2">
    <source>
        <dbReference type="ARBA" id="ARBA00022475"/>
    </source>
</evidence>
<keyword evidence="21" id="KW-1185">Reference proteome</keyword>
<keyword evidence="10 17" id="KW-0472">Membrane</keyword>
<dbReference type="Pfam" id="PF01094">
    <property type="entry name" value="ANF_receptor"/>
    <property type="match status" value="1"/>
</dbReference>
<dbReference type="SUPFAM" id="SSF53822">
    <property type="entry name" value="Periplasmic binding protein-like I"/>
    <property type="match status" value="1"/>
</dbReference>
<dbReference type="PRINTS" id="PR01176">
    <property type="entry name" value="GABABRECEPTR"/>
</dbReference>
<organism evidence="20 21">
    <name type="scientific">Cyprinus carpio carpio</name>
    <dbReference type="NCBI Taxonomy" id="630221"/>
    <lineage>
        <taxon>Eukaryota</taxon>
        <taxon>Metazoa</taxon>
        <taxon>Chordata</taxon>
        <taxon>Craniata</taxon>
        <taxon>Vertebrata</taxon>
        <taxon>Euteleostomi</taxon>
        <taxon>Actinopterygii</taxon>
        <taxon>Neopterygii</taxon>
        <taxon>Teleostei</taxon>
        <taxon>Ostariophysi</taxon>
        <taxon>Cypriniformes</taxon>
        <taxon>Cyprinidae</taxon>
        <taxon>Cyprininae</taxon>
        <taxon>Cyprinus</taxon>
    </lineage>
</organism>
<keyword evidence="14" id="KW-0807">Transducer</keyword>
<dbReference type="InterPro" id="IPR017979">
    <property type="entry name" value="GPCR_3_CS"/>
</dbReference>
<dbReference type="AlphaFoldDB" id="A0A8C1DZS9"/>
<keyword evidence="9" id="KW-0175">Coiled coil</keyword>
<dbReference type="GO" id="GO:0004965">
    <property type="term" value="F:G protein-coupled GABA receptor activity"/>
    <property type="evidence" value="ECO:0007669"/>
    <property type="project" value="InterPro"/>
</dbReference>
<keyword evidence="6 17" id="KW-1133">Transmembrane helix</keyword>
<protein>
    <submittedName>
        <fullName evidence="20">Gamma-aminobutyric acid (GABA) B receptor, 2</fullName>
    </submittedName>
</protein>
<dbReference type="Pfam" id="PF00003">
    <property type="entry name" value="7tm_3"/>
    <property type="match status" value="1"/>
</dbReference>
<evidence type="ECO:0000256" key="17">
    <source>
        <dbReference type="SAM" id="Phobius"/>
    </source>
</evidence>
<evidence type="ECO:0000256" key="11">
    <source>
        <dbReference type="ARBA" id="ARBA00023157"/>
    </source>
</evidence>
<dbReference type="PANTHER" id="PTHR10519:SF74">
    <property type="entry name" value="GAMMA-AMINOBUTYRIC ACID TYPE B RECEPTOR SUBUNIT 2"/>
    <property type="match status" value="1"/>
</dbReference>
<dbReference type="CDD" id="cd15294">
    <property type="entry name" value="7tmC_GABA-B-R2"/>
    <property type="match status" value="1"/>
</dbReference>
<dbReference type="PRINTS" id="PR01178">
    <property type="entry name" value="GABAB2RECPTR"/>
</dbReference>
<dbReference type="GO" id="GO:0045211">
    <property type="term" value="C:postsynaptic membrane"/>
    <property type="evidence" value="ECO:0007669"/>
    <property type="project" value="UniProtKB-SubCell"/>
</dbReference>
<dbReference type="Ensembl" id="ENSCCRT00000072500.2">
    <property type="protein sequence ID" value="ENSCCRP00000066914.2"/>
    <property type="gene ID" value="ENSCCRG00000078167.1"/>
</dbReference>
<dbReference type="InterPro" id="IPR002457">
    <property type="entry name" value="GPCR_3_GABA_rcpt_B2"/>
</dbReference>
<feature type="chain" id="PRO_5039953749" evidence="18">
    <location>
        <begin position="28"/>
        <end position="926"/>
    </location>
</feature>
<dbReference type="GO" id="GO:0038039">
    <property type="term" value="C:G protein-coupled receptor heterodimeric complex"/>
    <property type="evidence" value="ECO:0007669"/>
    <property type="project" value="TreeGrafter"/>
</dbReference>
<feature type="transmembrane region" description="Helical" evidence="17">
    <location>
        <begin position="693"/>
        <end position="709"/>
    </location>
</feature>
<evidence type="ECO:0000256" key="12">
    <source>
        <dbReference type="ARBA" id="ARBA00023170"/>
    </source>
</evidence>
<keyword evidence="5 18" id="KW-0732">Signal</keyword>
<keyword evidence="3" id="KW-0597">Phosphoprotein</keyword>
<feature type="transmembrane region" description="Helical" evidence="17">
    <location>
        <begin position="519"/>
        <end position="540"/>
    </location>
</feature>
<evidence type="ECO:0000256" key="10">
    <source>
        <dbReference type="ARBA" id="ARBA00023136"/>
    </source>
</evidence>
<accession>A0A8C1DZS9</accession>
<dbReference type="InterPro" id="IPR028082">
    <property type="entry name" value="Peripla_BP_I"/>
</dbReference>
<feature type="transmembrane region" description="Helical" evidence="17">
    <location>
        <begin position="715"/>
        <end position="738"/>
    </location>
</feature>
<evidence type="ECO:0000256" key="13">
    <source>
        <dbReference type="ARBA" id="ARBA00023180"/>
    </source>
</evidence>
<reference evidence="20" key="1">
    <citation type="submission" date="2025-08" db="UniProtKB">
        <authorList>
            <consortium name="Ensembl"/>
        </authorList>
    </citation>
    <scope>IDENTIFICATION</scope>
</reference>
<keyword evidence="13" id="KW-0325">Glycoprotein</keyword>
<evidence type="ECO:0000256" key="8">
    <source>
        <dbReference type="ARBA" id="ARBA00023040"/>
    </source>
</evidence>
<dbReference type="PRINTS" id="PR00248">
    <property type="entry name" value="GPCRMGR"/>
</dbReference>
<dbReference type="InterPro" id="IPR017978">
    <property type="entry name" value="GPCR_3_C"/>
</dbReference>
<evidence type="ECO:0000256" key="1">
    <source>
        <dbReference type="ARBA" id="ARBA00008991"/>
    </source>
</evidence>
<sequence length="926" mass="105718">IAFTYQARTSACDMIFLSGCLLLSVLGFHPTLAKVCNDYTRHGLDNNWYTRDGEKLPIMVLMPMNESALMSSISQGIEPAVQLAIQHIRESRQYSFSLITKIYDTECDNAKGLRAFFDAICYGPKHLMIFGGVCPSVTSIIAESLEGWNLVQLSFAATTPVLADRKKYPNFFRTVPSDNAVNPAVVKFLNYYNWSRVGTLTQDVQRFSEVRNDLTNELEKADIQIADTESFSNDPCVNVKKLKDNDVRIIIGQFDENLAAKVFCCAYNLNMYGSKYQWIIPGWYQGNWWEQANSTNCTTKKLLTAMEGYISVDFEPLSAKQIKGISGRTPQEYEREYKREREQKGVEASKFHGFAYDGIWVIAKTLTRVMELLRHKERHDMYHNFTVDDREVGKMVLDVMNETNFFGVTGQVMFRNGERMGTIKFTQFQEGQEVKVGEYNAIADVLDLINNTIRFQGVEPPKDRTFVRLQRRQINVPLYSILSTITILGMLMAGTFLFFNIKNRNHRLIKMSSPYMNNLIILGGMLSYASIFLFGLDGSFVSDKEFETLCTVRTWILIVGYTTAFGAMFAKTWRVHAIFKNVKMKKKIIKDQKLFIIVGGMLLIDLCILICWQIVDPLKRTVEEYSLEADPQGRDIAIRPFLEHCENTHMTIWLGIVYAYKGLLMLFGCFLAWETRNVSIPALNDSKYIGMSVYNVGIMCIIGAAVSFLTRDQPNVQFCIVALVIIFCSTITLCLVFVPKVSTAMYGLIQPYGERIVEVKQCLLCIPWSSLEINTLKFERLQRFHSPSKQIRPTQNQCQDLNSMSLSSFTQNQKKEDSKTSTSVTSLDKELEEVTMQLQDTPEKTPYIKQNHYQDVNNILSIRNFTDGKGKKSGYQTSCSSPVDHTQLSVCDSFQYVTLFSSVTVTQRKRTIYWSVIHYSPPNMSS</sequence>
<name>A0A8C1DZS9_CYPCA</name>
<keyword evidence="7" id="KW-0770">Synapse</keyword>
<feature type="signal peptide" evidence="18">
    <location>
        <begin position="1"/>
        <end position="27"/>
    </location>
</feature>
<feature type="transmembrane region" description="Helical" evidence="17">
    <location>
        <begin position="478"/>
        <end position="499"/>
    </location>
</feature>
<evidence type="ECO:0000256" key="3">
    <source>
        <dbReference type="ARBA" id="ARBA00022553"/>
    </source>
</evidence>
<evidence type="ECO:0000259" key="19">
    <source>
        <dbReference type="PROSITE" id="PS50259"/>
    </source>
</evidence>
<dbReference type="InterPro" id="IPR001828">
    <property type="entry name" value="ANF_lig-bd_rcpt"/>
</dbReference>
<feature type="domain" description="G-protein coupled receptors family 3 profile" evidence="19">
    <location>
        <begin position="485"/>
        <end position="741"/>
    </location>
</feature>
<feature type="transmembrane region" description="Helical" evidence="17">
    <location>
        <begin position="552"/>
        <end position="573"/>
    </location>
</feature>
<evidence type="ECO:0000313" key="20">
    <source>
        <dbReference type="Ensembl" id="ENSCCRP00000066914.2"/>
    </source>
</evidence>
<evidence type="ECO:0000256" key="18">
    <source>
        <dbReference type="SAM" id="SignalP"/>
    </source>
</evidence>
<evidence type="ECO:0000256" key="15">
    <source>
        <dbReference type="ARBA" id="ARBA00023257"/>
    </source>
</evidence>
<evidence type="ECO:0000256" key="16">
    <source>
        <dbReference type="ARBA" id="ARBA00034104"/>
    </source>
</evidence>
<feature type="transmembrane region" description="Helical" evidence="17">
    <location>
        <begin position="650"/>
        <end position="673"/>
    </location>
</feature>
<dbReference type="CDD" id="cd06366">
    <property type="entry name" value="PBP1_GABAb_receptor"/>
    <property type="match status" value="1"/>
</dbReference>
<dbReference type="FunFam" id="3.40.50.2300:FF:000072">
    <property type="entry name" value="Gamma-aminobutyric acid type B receptor subunit 2"/>
    <property type="match status" value="2"/>
</dbReference>
<evidence type="ECO:0000256" key="9">
    <source>
        <dbReference type="ARBA" id="ARBA00023054"/>
    </source>
</evidence>
<dbReference type="PROSITE" id="PS50259">
    <property type="entry name" value="G_PROTEIN_RECEP_F3_4"/>
    <property type="match status" value="1"/>
</dbReference>
<reference evidence="20" key="2">
    <citation type="submission" date="2025-09" db="UniProtKB">
        <authorList>
            <consortium name="Ensembl"/>
        </authorList>
    </citation>
    <scope>IDENTIFICATION</scope>
</reference>
<dbReference type="InterPro" id="IPR000337">
    <property type="entry name" value="GPCR_3"/>
</dbReference>
<evidence type="ECO:0000256" key="6">
    <source>
        <dbReference type="ARBA" id="ARBA00022989"/>
    </source>
</evidence>